<comment type="similarity">
    <text evidence="1 2">Belongs to the enoyl-CoA hydratase/isomerase family.</text>
</comment>
<sequence>MAEIAADAGRIGLDITGGIARIVIDRPQHLNALNNRLRAELADAVAHAGASPDTRVIVLRGAGERAFVAGADIEELIDLDEAGSIALSDSIADFHDLLAGLSVPVIAAIRGWCLGGGLELALAADIRLASEDARFGLPEIKLGILPGGGGIARLLRVAPGAGHLCLTGAIIQAERALHAGLVSEVCSEEAFDARVDTLATELAGFSPPALKAMKAALALPLTLPLPEATRQEGRIGAPLYGTPEQRAAMAAFLEARASRRAK</sequence>
<proteinExistence type="inferred from homology"/>
<dbReference type="GO" id="GO:0006635">
    <property type="term" value="P:fatty acid beta-oxidation"/>
    <property type="evidence" value="ECO:0007669"/>
    <property type="project" value="TreeGrafter"/>
</dbReference>
<reference evidence="3 4" key="1">
    <citation type="submission" date="2020-02" db="EMBL/GenBank/DDBJ databases">
        <authorList>
            <person name="Li G."/>
        </authorList>
    </citation>
    <scope>NUCLEOTIDE SEQUENCE [LARGE SCALE GENOMIC DNA]</scope>
    <source>
        <strain evidence="3 4">DSM 102029</strain>
    </source>
</reference>
<dbReference type="CDD" id="cd06558">
    <property type="entry name" value="crotonase-like"/>
    <property type="match status" value="1"/>
</dbReference>
<keyword evidence="3" id="KW-0413">Isomerase</keyword>
<evidence type="ECO:0000313" key="4">
    <source>
        <dbReference type="Proteomes" id="UP000464751"/>
    </source>
</evidence>
<dbReference type="PROSITE" id="PS00166">
    <property type="entry name" value="ENOYL_COA_HYDRATASE"/>
    <property type="match status" value="1"/>
</dbReference>
<dbReference type="KEGG" id="apra:G3A50_11255"/>
<dbReference type="PANTHER" id="PTHR11941:SF54">
    <property type="entry name" value="ENOYL-COA HYDRATASE, MITOCHONDRIAL"/>
    <property type="match status" value="1"/>
</dbReference>
<dbReference type="EMBL" id="CP048630">
    <property type="protein sequence ID" value="QIB34220.1"/>
    <property type="molecule type" value="Genomic_DNA"/>
</dbReference>
<dbReference type="GO" id="GO:0016853">
    <property type="term" value="F:isomerase activity"/>
    <property type="evidence" value="ECO:0007669"/>
    <property type="project" value="UniProtKB-KW"/>
</dbReference>
<dbReference type="SUPFAM" id="SSF52096">
    <property type="entry name" value="ClpP/crotonase"/>
    <property type="match status" value="1"/>
</dbReference>
<evidence type="ECO:0000256" key="1">
    <source>
        <dbReference type="ARBA" id="ARBA00005254"/>
    </source>
</evidence>
<dbReference type="PANTHER" id="PTHR11941">
    <property type="entry name" value="ENOYL-COA HYDRATASE-RELATED"/>
    <property type="match status" value="1"/>
</dbReference>
<dbReference type="AlphaFoldDB" id="A0A6P1YMN9"/>
<dbReference type="InterPro" id="IPR029045">
    <property type="entry name" value="ClpP/crotonase-like_dom_sf"/>
</dbReference>
<evidence type="ECO:0000313" key="3">
    <source>
        <dbReference type="EMBL" id="QIB34220.1"/>
    </source>
</evidence>
<accession>A0A6P1YMN9</accession>
<dbReference type="Gene3D" id="3.90.226.10">
    <property type="entry name" value="2-enoyl-CoA Hydratase, Chain A, domain 1"/>
    <property type="match status" value="1"/>
</dbReference>
<dbReference type="InterPro" id="IPR018376">
    <property type="entry name" value="Enoyl-CoA_hyd/isom_CS"/>
</dbReference>
<protein>
    <submittedName>
        <fullName evidence="3">Enoyl-CoA hydratase/isomerase family protein</fullName>
    </submittedName>
</protein>
<evidence type="ECO:0000256" key="2">
    <source>
        <dbReference type="RuleBase" id="RU003707"/>
    </source>
</evidence>
<organism evidence="3 4">
    <name type="scientific">Ancylobacter pratisalsi</name>
    <dbReference type="NCBI Taxonomy" id="1745854"/>
    <lineage>
        <taxon>Bacteria</taxon>
        <taxon>Pseudomonadati</taxon>
        <taxon>Pseudomonadota</taxon>
        <taxon>Alphaproteobacteria</taxon>
        <taxon>Hyphomicrobiales</taxon>
        <taxon>Xanthobacteraceae</taxon>
        <taxon>Ancylobacter</taxon>
    </lineage>
</organism>
<name>A0A6P1YMN9_9HYPH</name>
<gene>
    <name evidence="3" type="ORF">G3A50_11255</name>
</gene>
<dbReference type="Pfam" id="PF00378">
    <property type="entry name" value="ECH_1"/>
    <property type="match status" value="1"/>
</dbReference>
<dbReference type="InterPro" id="IPR001753">
    <property type="entry name" value="Enoyl-CoA_hydra/iso"/>
</dbReference>
<keyword evidence="4" id="KW-1185">Reference proteome</keyword>
<dbReference type="Proteomes" id="UP000464751">
    <property type="component" value="Chromosome"/>
</dbReference>
<dbReference type="RefSeq" id="WP_163075365.1">
    <property type="nucleotide sequence ID" value="NZ_CP048630.1"/>
</dbReference>